<dbReference type="Proteomes" id="UP000618952">
    <property type="component" value="Unassembled WGS sequence"/>
</dbReference>
<evidence type="ECO:0000313" key="3">
    <source>
        <dbReference type="Proteomes" id="UP000618952"/>
    </source>
</evidence>
<feature type="domain" description="3-keto-alpha-glucoside-1,2-lyase/3-keto-2-hydroxy-glucal hydratase" evidence="1">
    <location>
        <begin position="56"/>
        <end position="270"/>
    </location>
</feature>
<organism evidence="2 3">
    <name type="scientific">Arenibacter arenosicollis</name>
    <dbReference type="NCBI Taxonomy" id="2762274"/>
    <lineage>
        <taxon>Bacteria</taxon>
        <taxon>Pseudomonadati</taxon>
        <taxon>Bacteroidota</taxon>
        <taxon>Flavobacteriia</taxon>
        <taxon>Flavobacteriales</taxon>
        <taxon>Flavobacteriaceae</taxon>
        <taxon>Arenibacter</taxon>
    </lineage>
</organism>
<sequence>MIEKCNKKLNPWFCAIAFMIVLVSHGCKNKEEKNVQELKATVEMNNRLTDLEKQQGWELLFDGVSFNGWRGLGRKDVQKELWKIEEGTIRKLNSGEVPSMPDGQPMEGGDLMTIDTFDNYELYFEWKILKAGNTGLKYNVSEEISQKFGSEYSALGFEYQLLDDSDTLYAGKLKPSQYTGSLYDMIAAENATLRPIGMFNSSRILINGKHVEHWLNGKKVVTYEFGSRHLDSLFKKSKYVDIPGFLEKRNGHIVLQNHKDDAWFRNIKIRRIKLGD</sequence>
<comment type="caution">
    <text evidence="2">The sequence shown here is derived from an EMBL/GenBank/DDBJ whole genome shotgun (WGS) entry which is preliminary data.</text>
</comment>
<name>A0ABR7QQL6_9FLAO</name>
<dbReference type="Pfam" id="PF06439">
    <property type="entry name" value="3keto-disac_hyd"/>
    <property type="match status" value="1"/>
</dbReference>
<evidence type="ECO:0000313" key="2">
    <source>
        <dbReference type="EMBL" id="MBC8769202.1"/>
    </source>
</evidence>
<dbReference type="InterPro" id="IPR010496">
    <property type="entry name" value="AL/BT2_dom"/>
</dbReference>
<accession>A0ABR7QQL6</accession>
<dbReference type="Gene3D" id="2.60.120.560">
    <property type="entry name" value="Exo-inulinase, domain 1"/>
    <property type="match status" value="1"/>
</dbReference>
<protein>
    <submittedName>
        <fullName evidence="2">DUF1080 domain-containing protein</fullName>
    </submittedName>
</protein>
<reference evidence="2 3" key="1">
    <citation type="submission" date="2020-08" db="EMBL/GenBank/DDBJ databases">
        <title>Arenibacter gaetbuli sp. nov., isolated from a sand dune.</title>
        <authorList>
            <person name="Park S."/>
            <person name="Yoon J.-H."/>
        </authorList>
    </citation>
    <scope>NUCLEOTIDE SEQUENCE [LARGE SCALE GENOMIC DNA]</scope>
    <source>
        <strain evidence="2 3">BSSL-BM3</strain>
    </source>
</reference>
<keyword evidence="3" id="KW-1185">Reference proteome</keyword>
<dbReference type="RefSeq" id="WP_187585800.1">
    <property type="nucleotide sequence ID" value="NZ_JACLHY010000015.1"/>
</dbReference>
<evidence type="ECO:0000259" key="1">
    <source>
        <dbReference type="Pfam" id="PF06439"/>
    </source>
</evidence>
<dbReference type="EMBL" id="JACLHY010000015">
    <property type="protein sequence ID" value="MBC8769202.1"/>
    <property type="molecule type" value="Genomic_DNA"/>
</dbReference>
<gene>
    <name evidence="2" type="ORF">H4O18_14495</name>
</gene>
<proteinExistence type="predicted"/>